<dbReference type="InterPro" id="IPR020823">
    <property type="entry name" value="Cell_div_FtsA"/>
</dbReference>
<feature type="domain" description="SHS2" evidence="7">
    <location>
        <begin position="9"/>
        <end position="197"/>
    </location>
</feature>
<dbReference type="Pfam" id="PF14450">
    <property type="entry name" value="FtsA"/>
    <property type="match status" value="2"/>
</dbReference>
<evidence type="ECO:0000256" key="2">
    <source>
        <dbReference type="ARBA" id="ARBA00022618"/>
    </source>
</evidence>
<keyword evidence="1 5" id="KW-1003">Cell membrane</keyword>
<dbReference type="PIRSF" id="PIRSF003101">
    <property type="entry name" value="FtsA"/>
    <property type="match status" value="1"/>
</dbReference>
<dbReference type="NCBIfam" id="TIGR01174">
    <property type="entry name" value="ftsA"/>
    <property type="match status" value="1"/>
</dbReference>
<dbReference type="GO" id="GO:0009898">
    <property type="term" value="C:cytoplasmic side of plasma membrane"/>
    <property type="evidence" value="ECO:0007669"/>
    <property type="project" value="UniProtKB-UniRule"/>
</dbReference>
<dbReference type="AlphaFoldDB" id="A0A8J6XYW2"/>
<dbReference type="Proteomes" id="UP000648239">
    <property type="component" value="Unassembled WGS sequence"/>
</dbReference>
<reference evidence="8 9" key="1">
    <citation type="submission" date="2020-08" db="EMBL/GenBank/DDBJ databases">
        <title>Acidobacteriota in marine sediments use diverse sulfur dissimilation pathways.</title>
        <authorList>
            <person name="Wasmund K."/>
        </authorList>
    </citation>
    <scope>NUCLEOTIDE SEQUENCE [LARGE SCALE GENOMIC DNA]</scope>
    <source>
        <strain evidence="8">MAG AM4</strain>
    </source>
</reference>
<evidence type="ECO:0000256" key="5">
    <source>
        <dbReference type="HAMAP-Rule" id="MF_02033"/>
    </source>
</evidence>
<evidence type="ECO:0000256" key="4">
    <source>
        <dbReference type="ARBA" id="ARBA00023306"/>
    </source>
</evidence>
<dbReference type="GO" id="GO:0032153">
    <property type="term" value="C:cell division site"/>
    <property type="evidence" value="ECO:0007669"/>
    <property type="project" value="UniProtKB-UniRule"/>
</dbReference>
<dbReference type="InterPro" id="IPR003494">
    <property type="entry name" value="SHS2_FtsA"/>
</dbReference>
<sequence length="414" mass="44054">MKAKNGTHVVGLDIGTTKISCVVADVMEDGRIHIIGLGETPSRGLRKGVVVNLNATVEAVKNCLQQAELMAGIDIETAVVGIAGGHIRSFNSRGVVAVSGRDRTVTQEDIDRVMEAARAVNIPNDREILHVLPQEYVLDDQGSISSPMGMTGSRLEANVHIITAASTSVQNLVTCVNRAGVEVQDTVLEQLASSESVLTDDERELGVALIDIGGGTTDLAIFERGSKWHTSVLPVGGDHFSNDLAVGLRTPVPEAEKLKIRYGCALSSQVREDETIEVPTVGGRKPRLLSRQVMAEILQPRAEEIFNLILKEVTTAGFERVLNAGIVLTGGGSLLPGMVEVAEQVFDLPVRHGLPTGADGLVEPASGPEFATVIGLALYGAHHASSTTGARLRLRPGIVGAFNDRLRSWFSEVF</sequence>
<dbReference type="HAMAP" id="MF_02033">
    <property type="entry name" value="FtsA"/>
    <property type="match status" value="1"/>
</dbReference>
<dbReference type="InterPro" id="IPR050696">
    <property type="entry name" value="FtsA/MreB"/>
</dbReference>
<dbReference type="Gene3D" id="3.30.1490.110">
    <property type="match status" value="1"/>
</dbReference>
<proteinExistence type="inferred from homology"/>
<evidence type="ECO:0000259" key="7">
    <source>
        <dbReference type="SMART" id="SM00842"/>
    </source>
</evidence>
<dbReference type="PANTHER" id="PTHR32432:SF4">
    <property type="entry name" value="CELL DIVISION PROTEIN FTSA"/>
    <property type="match status" value="1"/>
</dbReference>
<evidence type="ECO:0000256" key="3">
    <source>
        <dbReference type="ARBA" id="ARBA00023136"/>
    </source>
</evidence>
<gene>
    <name evidence="5 8" type="primary">ftsA</name>
    <name evidence="8" type="ORF">IFK94_07015</name>
</gene>
<dbReference type="SMART" id="SM00842">
    <property type="entry name" value="FtsA"/>
    <property type="match status" value="1"/>
</dbReference>
<keyword evidence="4 5" id="KW-0131">Cell cycle</keyword>
<organism evidence="8 9">
    <name type="scientific">Candidatus Polarisedimenticola svalbardensis</name>
    <dbReference type="NCBI Taxonomy" id="2886004"/>
    <lineage>
        <taxon>Bacteria</taxon>
        <taxon>Pseudomonadati</taxon>
        <taxon>Acidobacteriota</taxon>
        <taxon>Candidatus Polarisedimenticolia</taxon>
        <taxon>Candidatus Polarisedimenticolales</taxon>
        <taxon>Candidatus Polarisedimenticolaceae</taxon>
        <taxon>Candidatus Polarisedimenticola</taxon>
    </lineage>
</organism>
<comment type="subunit">
    <text evidence="5">Self-interacts. Interacts with FtsZ.</text>
</comment>
<keyword evidence="2 5" id="KW-0132">Cell division</keyword>
<comment type="caution">
    <text evidence="8">The sequence shown here is derived from an EMBL/GenBank/DDBJ whole genome shotgun (WGS) entry which is preliminary data.</text>
</comment>
<dbReference type="GO" id="GO:0043093">
    <property type="term" value="P:FtsZ-dependent cytokinesis"/>
    <property type="evidence" value="ECO:0007669"/>
    <property type="project" value="UniProtKB-UniRule"/>
</dbReference>
<evidence type="ECO:0000256" key="1">
    <source>
        <dbReference type="ARBA" id="ARBA00022475"/>
    </source>
</evidence>
<keyword evidence="3 5" id="KW-0472">Membrane</keyword>
<comment type="subcellular location">
    <subcellularLocation>
        <location evidence="5">Cell membrane</location>
        <topology evidence="5">Peripheral membrane protein</topology>
        <orientation evidence="5">Cytoplasmic side</orientation>
    </subcellularLocation>
    <text evidence="5">Localizes to the Z ring in an FtsZ-dependent manner. Targeted to the membrane through a conserved C-terminal amphipathic helix.</text>
</comment>
<dbReference type="EMBL" id="JACXWD010000017">
    <property type="protein sequence ID" value="MBD3867855.1"/>
    <property type="molecule type" value="Genomic_DNA"/>
</dbReference>
<dbReference type="Pfam" id="PF02491">
    <property type="entry name" value="SHS2_FTSA"/>
    <property type="match status" value="1"/>
</dbReference>
<comment type="similarity">
    <text evidence="5 6">Belongs to the FtsA/MreB family.</text>
</comment>
<dbReference type="PANTHER" id="PTHR32432">
    <property type="entry name" value="CELL DIVISION PROTEIN FTSA-RELATED"/>
    <property type="match status" value="1"/>
</dbReference>
<evidence type="ECO:0000313" key="8">
    <source>
        <dbReference type="EMBL" id="MBD3867855.1"/>
    </source>
</evidence>
<evidence type="ECO:0000256" key="6">
    <source>
        <dbReference type="PIRNR" id="PIRNR003101"/>
    </source>
</evidence>
<comment type="function">
    <text evidence="5 6">Cell division protein that is involved in the assembly of the Z ring. May serve as a membrane anchor for the Z ring.</text>
</comment>
<dbReference type="CDD" id="cd24048">
    <property type="entry name" value="ASKHA_NBD_FtsA"/>
    <property type="match status" value="1"/>
</dbReference>
<dbReference type="Gene3D" id="3.30.420.40">
    <property type="match status" value="2"/>
</dbReference>
<evidence type="ECO:0000313" key="9">
    <source>
        <dbReference type="Proteomes" id="UP000648239"/>
    </source>
</evidence>
<dbReference type="SUPFAM" id="SSF53067">
    <property type="entry name" value="Actin-like ATPase domain"/>
    <property type="match status" value="2"/>
</dbReference>
<accession>A0A8J6XYW2</accession>
<dbReference type="InterPro" id="IPR043129">
    <property type="entry name" value="ATPase_NBD"/>
</dbReference>
<protein>
    <recommendedName>
        <fullName evidence="5 6">Cell division protein FtsA</fullName>
    </recommendedName>
</protein>
<name>A0A8J6XYW2_9BACT</name>